<dbReference type="EMBL" id="FNBN01000001">
    <property type="protein sequence ID" value="SDF00554.1"/>
    <property type="molecule type" value="Genomic_DNA"/>
</dbReference>
<sequence>MKKAKILLVLILVCSMTGGLLAFKISRFTSEPVFTPTSIVYETVGNKIYYTTGSLCTTTPWYITTNPGSLSHVYYLVTSQPIGVKTLQAVSGTETITRQFYWCTTTITNITTAM</sequence>
<gene>
    <name evidence="1" type="ORF">SAMN04488121_101495</name>
</gene>
<accession>A0A1G7HJV1</accession>
<evidence type="ECO:0000313" key="1">
    <source>
        <dbReference type="EMBL" id="SDF00554.1"/>
    </source>
</evidence>
<reference evidence="1 2" key="1">
    <citation type="submission" date="2016-10" db="EMBL/GenBank/DDBJ databases">
        <authorList>
            <person name="de Groot N.N."/>
        </authorList>
    </citation>
    <scope>NUCLEOTIDE SEQUENCE [LARGE SCALE GENOMIC DNA]</scope>
    <source>
        <strain evidence="1 2">DSM 527</strain>
    </source>
</reference>
<proteinExistence type="predicted"/>
<dbReference type="RefSeq" id="WP_143011333.1">
    <property type="nucleotide sequence ID" value="NZ_FNBN01000001.1"/>
</dbReference>
<dbReference type="OrthoDB" id="674195at2"/>
<organism evidence="1 2">
    <name type="scientific">Chitinophaga filiformis</name>
    <name type="common">Myxococcus filiformis</name>
    <name type="synonym">Flexibacter filiformis</name>
    <dbReference type="NCBI Taxonomy" id="104663"/>
    <lineage>
        <taxon>Bacteria</taxon>
        <taxon>Pseudomonadati</taxon>
        <taxon>Bacteroidota</taxon>
        <taxon>Chitinophagia</taxon>
        <taxon>Chitinophagales</taxon>
        <taxon>Chitinophagaceae</taxon>
        <taxon>Chitinophaga</taxon>
    </lineage>
</organism>
<dbReference type="Proteomes" id="UP000199045">
    <property type="component" value="Unassembled WGS sequence"/>
</dbReference>
<protein>
    <submittedName>
        <fullName evidence="1">Uncharacterized protein</fullName>
    </submittedName>
</protein>
<evidence type="ECO:0000313" key="2">
    <source>
        <dbReference type="Proteomes" id="UP000199045"/>
    </source>
</evidence>
<name>A0A1G7HJV1_CHIFI</name>
<dbReference type="AlphaFoldDB" id="A0A1G7HJV1"/>